<dbReference type="EC" id="3.1.2.-" evidence="1"/>
<dbReference type="Gene3D" id="3.10.129.10">
    <property type="entry name" value="Hotdog Thioesterase"/>
    <property type="match status" value="2"/>
</dbReference>
<sequence length="127" mass="14834">MQTFTTTIHVTETDLDNLNHVNNVRYVQWVEDVAKMHWFSKAPNTITDFYFWIMLEHQISYKKPAFLNDEITLKTYVPEAKGVTCTRVVEILKNNVLLAKSETKWCLMAGNPMRPTRITPDIKAIFL</sequence>
<dbReference type="SUPFAM" id="SSF54637">
    <property type="entry name" value="Thioesterase/thiol ester dehydrase-isomerase"/>
    <property type="match status" value="1"/>
</dbReference>
<dbReference type="InterPro" id="IPR029069">
    <property type="entry name" value="HotDog_dom_sf"/>
</dbReference>
<dbReference type="Pfam" id="PF13279">
    <property type="entry name" value="4HBT_2"/>
    <property type="match status" value="1"/>
</dbReference>
<dbReference type="EMBL" id="JBHULS010000004">
    <property type="protein sequence ID" value="MFD2552175.1"/>
    <property type="molecule type" value="Genomic_DNA"/>
</dbReference>
<protein>
    <submittedName>
        <fullName evidence="1">Acyl-CoA thioesterase</fullName>
        <ecNumber evidence="1">3.1.2.-</ecNumber>
    </submittedName>
</protein>
<reference evidence="2" key="1">
    <citation type="journal article" date="2019" name="Int. J. Syst. Evol. Microbiol.">
        <title>The Global Catalogue of Microorganisms (GCM) 10K type strain sequencing project: providing services to taxonomists for standard genome sequencing and annotation.</title>
        <authorList>
            <consortium name="The Broad Institute Genomics Platform"/>
            <consortium name="The Broad Institute Genome Sequencing Center for Infectious Disease"/>
            <person name="Wu L."/>
            <person name="Ma J."/>
        </authorList>
    </citation>
    <scope>NUCLEOTIDE SEQUENCE [LARGE SCALE GENOMIC DNA]</scope>
    <source>
        <strain evidence="2">KCTC 42587</strain>
    </source>
</reference>
<evidence type="ECO:0000313" key="1">
    <source>
        <dbReference type="EMBL" id="MFD2552175.1"/>
    </source>
</evidence>
<proteinExistence type="predicted"/>
<accession>A0ABW5KW80</accession>
<comment type="caution">
    <text evidence="1">The sequence shown here is derived from an EMBL/GenBank/DDBJ whole genome shotgun (WGS) entry which is preliminary data.</text>
</comment>
<dbReference type="CDD" id="cd00586">
    <property type="entry name" value="4HBT"/>
    <property type="match status" value="1"/>
</dbReference>
<name>A0ABW5KW80_9FLAO</name>
<dbReference type="RefSeq" id="WP_376894046.1">
    <property type="nucleotide sequence ID" value="NZ_JBHULS010000004.1"/>
</dbReference>
<keyword evidence="1" id="KW-0378">Hydrolase</keyword>
<keyword evidence="2" id="KW-1185">Reference proteome</keyword>
<gene>
    <name evidence="1" type="ORF">ACFSQP_10140</name>
</gene>
<dbReference type="GO" id="GO:0016787">
    <property type="term" value="F:hydrolase activity"/>
    <property type="evidence" value="ECO:0007669"/>
    <property type="project" value="UniProtKB-KW"/>
</dbReference>
<organism evidence="1 2">
    <name type="scientific">Bizionia sediminis</name>
    <dbReference type="NCBI Taxonomy" id="1737064"/>
    <lineage>
        <taxon>Bacteria</taxon>
        <taxon>Pseudomonadati</taxon>
        <taxon>Bacteroidota</taxon>
        <taxon>Flavobacteriia</taxon>
        <taxon>Flavobacteriales</taxon>
        <taxon>Flavobacteriaceae</taxon>
        <taxon>Bizionia</taxon>
    </lineage>
</organism>
<evidence type="ECO:0000313" key="2">
    <source>
        <dbReference type="Proteomes" id="UP001597472"/>
    </source>
</evidence>
<dbReference type="Proteomes" id="UP001597472">
    <property type="component" value="Unassembled WGS sequence"/>
</dbReference>